<feature type="compositionally biased region" description="Low complexity" evidence="1">
    <location>
        <begin position="88"/>
        <end position="112"/>
    </location>
</feature>
<feature type="region of interest" description="Disordered" evidence="1">
    <location>
        <begin position="178"/>
        <end position="242"/>
    </location>
</feature>
<dbReference type="SUPFAM" id="SSF81383">
    <property type="entry name" value="F-box domain"/>
    <property type="match status" value="1"/>
</dbReference>
<evidence type="ECO:0000256" key="1">
    <source>
        <dbReference type="SAM" id="MobiDB-lite"/>
    </source>
</evidence>
<organism evidence="2 3">
    <name type="scientific">Raphidocelis subcapitata</name>
    <dbReference type="NCBI Taxonomy" id="307507"/>
    <lineage>
        <taxon>Eukaryota</taxon>
        <taxon>Viridiplantae</taxon>
        <taxon>Chlorophyta</taxon>
        <taxon>core chlorophytes</taxon>
        <taxon>Chlorophyceae</taxon>
        <taxon>CS clade</taxon>
        <taxon>Sphaeropleales</taxon>
        <taxon>Selenastraceae</taxon>
        <taxon>Raphidocelis</taxon>
    </lineage>
</organism>
<comment type="caution">
    <text evidence="2">The sequence shown here is derived from an EMBL/GenBank/DDBJ whole genome shotgun (WGS) entry which is preliminary data.</text>
</comment>
<evidence type="ECO:0008006" key="4">
    <source>
        <dbReference type="Google" id="ProtNLM"/>
    </source>
</evidence>
<evidence type="ECO:0000313" key="2">
    <source>
        <dbReference type="EMBL" id="GBF87701.1"/>
    </source>
</evidence>
<feature type="compositionally biased region" description="Gly residues" evidence="1">
    <location>
        <begin position="62"/>
        <end position="71"/>
    </location>
</feature>
<sequence length="614" mass="62230">MEFRFPGWSFGSALGPADAAEGARAGPAAERERNAGAAGAAGADDEDLLGDLQDLSDDEGAAGPGSPGGVASGADAAGQQGSPGGRGPPRAGAAAAPAGAGVGAGAQQREGQPCPQQPPGRAGRGAALPVEVLLLVLGAPGMGPRELVSALQVCSEWRGAVAGSGGLWAPHLAAELPAAAAGQQQGQQQQQGGQNSQQQQQGGQNSQQQQGQQQDQQEQGQGQGQVQLRRAPPPPPWRLPPGLAPADPLLHLLAWRSLSAAAARFGCLRKGFEFLCDACAAVFAAVDAAAAAAAAGAAGGGGAPSRRITHVDQLWEGPADGERLAVDDRHNARAVQRVVGKLASHDWQAAYSGFVALVDCKARDCAAALRALSEARAAAAARGGGGGGAAGGAAGAGAAAGGGGAGGGGWHEGGGSLRGGVLREMERAMEGASARLATEPEVLLAVCGRGPRPDEGIRLARALLARWDAYRRALDVLVSRCGPLGASVERARQEMLAGPAPRGGGGGAAPLTIPHLLNRGLLSFRSSVVLAYGIRRPLQSALSWLAARDKEGFDLQPADAATLERAQRMLTELDAYDDASSPPLQHTHEKFRACFGFLLLRDRAAERLGLRERC</sequence>
<proteinExistence type="predicted"/>
<name>A0A2V0NK88_9CHLO</name>
<feature type="compositionally biased region" description="Low complexity" evidence="1">
    <location>
        <begin position="178"/>
        <end position="230"/>
    </location>
</feature>
<dbReference type="InParanoid" id="A0A2V0NK88"/>
<dbReference type="AlphaFoldDB" id="A0A2V0NK88"/>
<accession>A0A2V0NK88</accession>
<feature type="compositionally biased region" description="Low complexity" evidence="1">
    <location>
        <begin position="13"/>
        <end position="28"/>
    </location>
</feature>
<reference evidence="2 3" key="1">
    <citation type="journal article" date="2018" name="Sci. Rep.">
        <title>Raphidocelis subcapitata (=Pseudokirchneriella subcapitata) provides an insight into genome evolution and environmental adaptations in the Sphaeropleales.</title>
        <authorList>
            <person name="Suzuki S."/>
            <person name="Yamaguchi H."/>
            <person name="Nakajima N."/>
            <person name="Kawachi M."/>
        </authorList>
    </citation>
    <scope>NUCLEOTIDE SEQUENCE [LARGE SCALE GENOMIC DNA]</scope>
    <source>
        <strain evidence="2 3">NIES-35</strain>
    </source>
</reference>
<gene>
    <name evidence="2" type="ORF">Rsub_00412</name>
</gene>
<protein>
    <recommendedName>
        <fullName evidence="4">F-box domain-containing protein</fullName>
    </recommendedName>
</protein>
<dbReference type="EMBL" id="BDRX01000002">
    <property type="protein sequence ID" value="GBF87701.1"/>
    <property type="molecule type" value="Genomic_DNA"/>
</dbReference>
<dbReference type="STRING" id="307507.A0A2V0NK88"/>
<evidence type="ECO:0000313" key="3">
    <source>
        <dbReference type="Proteomes" id="UP000247498"/>
    </source>
</evidence>
<feature type="compositionally biased region" description="Acidic residues" evidence="1">
    <location>
        <begin position="43"/>
        <end position="60"/>
    </location>
</feature>
<keyword evidence="3" id="KW-1185">Reference proteome</keyword>
<dbReference type="InterPro" id="IPR036047">
    <property type="entry name" value="F-box-like_dom_sf"/>
</dbReference>
<feature type="compositionally biased region" description="Pro residues" evidence="1">
    <location>
        <begin position="231"/>
        <end position="242"/>
    </location>
</feature>
<feature type="region of interest" description="Disordered" evidence="1">
    <location>
        <begin position="1"/>
        <end position="123"/>
    </location>
</feature>
<dbReference type="OrthoDB" id="549923at2759"/>
<dbReference type="Proteomes" id="UP000247498">
    <property type="component" value="Unassembled WGS sequence"/>
</dbReference>